<evidence type="ECO:0000313" key="4">
    <source>
        <dbReference type="EMBL" id="QHH11253.1"/>
    </source>
</evidence>
<reference evidence="4 5" key="2">
    <citation type="submission" date="2018-12" db="EMBL/GenBank/DDBJ databases">
        <title>Genomic insights into the evolutionary origins and pathogenicity of five Vibrio parahaemolyticus strains isolated from the shrimp with acute hepatopancreatic necrosis disease (AHPND).</title>
        <authorList>
            <person name="Yang Q."/>
            <person name="Dong X."/>
            <person name="Xie G."/>
            <person name="Fu S."/>
            <person name="Zou P."/>
            <person name="Sun J."/>
            <person name="Wang Y."/>
            <person name="Huang J."/>
        </authorList>
    </citation>
    <scope>NUCLEOTIDE SEQUENCE [LARGE SCALE GENOMIC DNA]</scope>
    <source>
        <strain evidence="4 5">20160303005-1</strain>
    </source>
</reference>
<evidence type="ECO:0000313" key="2">
    <source>
        <dbReference type="EMBL" id="HAS6677074.1"/>
    </source>
</evidence>
<feature type="compositionally biased region" description="Low complexity" evidence="1">
    <location>
        <begin position="202"/>
        <end position="214"/>
    </location>
</feature>
<feature type="region of interest" description="Disordered" evidence="1">
    <location>
        <begin position="189"/>
        <end position="214"/>
    </location>
</feature>
<gene>
    <name evidence="4" type="ORF">EHC69_18245</name>
    <name evidence="2" type="ORF">I7278_09665</name>
    <name evidence="3" type="ORF">I7278_29265</name>
</gene>
<feature type="region of interest" description="Disordered" evidence="1">
    <location>
        <begin position="40"/>
        <end position="82"/>
    </location>
</feature>
<name>A0A7Z2MVB5_VIBPH</name>
<reference evidence="3" key="1">
    <citation type="journal article" date="2018" name="Genome Biol.">
        <title>SKESA: strategic k-mer extension for scrupulous assemblies.</title>
        <authorList>
            <person name="Souvorov A."/>
            <person name="Agarwala R."/>
            <person name="Lipman D.J."/>
        </authorList>
    </citation>
    <scope>NUCLEOTIDE SEQUENCE</scope>
    <source>
        <strain evidence="3">1930</strain>
    </source>
</reference>
<dbReference type="Proteomes" id="UP000464718">
    <property type="component" value="Chromosome ii"/>
</dbReference>
<proteinExistence type="predicted"/>
<evidence type="ECO:0000256" key="1">
    <source>
        <dbReference type="SAM" id="MobiDB-lite"/>
    </source>
</evidence>
<accession>A0A7Z2MVB5</accession>
<dbReference type="AlphaFoldDB" id="A0A7Z2MVB5"/>
<reference evidence="3" key="3">
    <citation type="submission" date="2019-12" db="EMBL/GenBank/DDBJ databases">
        <authorList>
            <consortium name="NCBI Pathogen Detection Project"/>
        </authorList>
    </citation>
    <scope>NUCLEOTIDE SEQUENCE</scope>
    <source>
        <strain evidence="3">1930</strain>
    </source>
</reference>
<protein>
    <submittedName>
        <fullName evidence="3">Uncharacterized protein</fullName>
    </submittedName>
</protein>
<dbReference type="EMBL" id="CP034299">
    <property type="protein sequence ID" value="QHH11253.1"/>
    <property type="molecule type" value="Genomic_DNA"/>
</dbReference>
<organism evidence="3">
    <name type="scientific">Vibrio parahaemolyticus</name>
    <dbReference type="NCBI Taxonomy" id="670"/>
    <lineage>
        <taxon>Bacteria</taxon>
        <taxon>Pseudomonadati</taxon>
        <taxon>Pseudomonadota</taxon>
        <taxon>Gammaproteobacteria</taxon>
        <taxon>Vibrionales</taxon>
        <taxon>Vibrionaceae</taxon>
        <taxon>Vibrio</taxon>
    </lineage>
</organism>
<dbReference type="EMBL" id="DACQKT010000003">
    <property type="protein sequence ID" value="HAS6677074.1"/>
    <property type="molecule type" value="Genomic_DNA"/>
</dbReference>
<sequence length="267" mass="30423">MSTLLSNIKGRRFMNYISIFRGLATSVFVMILGTTTLQAKPHPQHSVKPITQPGNKHHSHPVNRPERPIRPPHHHRPSHDYRPPYYHRPPVVIRPPRYHSSFIYVRPGYWYPPYRGRYYYYHNDLVGIATFAIFAGVTYAIVQDAYYQQRGSRYVYVQNPPAGNYTVISGSDVLPNSASTTTSLSTVTTSPNSYSASPNQVSTTTTETSKTITKKTPSPYKLGEIVDSLPHTKQTIVIDGQSYFKYQDTWFAPLRADRKYVVVESPL</sequence>
<dbReference type="EMBL" id="DACQKT010000084">
    <property type="protein sequence ID" value="HAS6680849.1"/>
    <property type="molecule type" value="Genomic_DNA"/>
</dbReference>
<evidence type="ECO:0000313" key="3">
    <source>
        <dbReference type="EMBL" id="HAS6680849.1"/>
    </source>
</evidence>
<dbReference type="Proteomes" id="UP000856022">
    <property type="component" value="Unassembled WGS sequence"/>
</dbReference>
<evidence type="ECO:0000313" key="5">
    <source>
        <dbReference type="Proteomes" id="UP000464718"/>
    </source>
</evidence>